<gene>
    <name evidence="2" type="ORF">KGQ19_24435</name>
</gene>
<proteinExistence type="predicted"/>
<evidence type="ECO:0000313" key="3">
    <source>
        <dbReference type="Proteomes" id="UP000730482"/>
    </source>
</evidence>
<feature type="domain" description="NAD-dependent epimerase/dehydratase" evidence="1">
    <location>
        <begin position="3"/>
        <end position="214"/>
    </location>
</feature>
<reference evidence="2 3" key="1">
    <citation type="submission" date="2020-02" db="EMBL/GenBank/DDBJ databases">
        <title>Acidophilic actinobacteria isolated from forest soil.</title>
        <authorList>
            <person name="Golinska P."/>
        </authorList>
    </citation>
    <scope>NUCLEOTIDE SEQUENCE [LARGE SCALE GENOMIC DNA]</scope>
    <source>
        <strain evidence="2 3">NL8</strain>
    </source>
</reference>
<dbReference type="Proteomes" id="UP000730482">
    <property type="component" value="Unassembled WGS sequence"/>
</dbReference>
<name>A0ABS5KVD8_9ACTN</name>
<keyword evidence="3" id="KW-1185">Reference proteome</keyword>
<evidence type="ECO:0000259" key="1">
    <source>
        <dbReference type="Pfam" id="PF01370"/>
    </source>
</evidence>
<dbReference type="InterPro" id="IPR036291">
    <property type="entry name" value="NAD(P)-bd_dom_sf"/>
</dbReference>
<protein>
    <submittedName>
        <fullName evidence="2">NAD(P)-dependent oxidoreductase</fullName>
    </submittedName>
</protein>
<sequence>MRILIIGGSGYVGTLMTPLLAEQHEVRVLDPVPPRGDHDHVVGSAADPEALATALDGMDAVVHGAMGNLSQTDWPAPDTASAFEVNVASVYATLQAAHAASVSRAVVIGSLSVFSNEPVRLVERDIDEGSEPDATNVYGVTKRLGEQVARIAAQEHGMTVTVLRLAFPTPDDLWPLWALPVKDEPVQVRRDDGTPVPALAASDLAAAVSAALTRDTGDYDVFHIVGADDSGDGRWSTAKARDVLGWTARRR</sequence>
<dbReference type="Gene3D" id="3.40.50.720">
    <property type="entry name" value="NAD(P)-binding Rossmann-like Domain"/>
    <property type="match status" value="1"/>
</dbReference>
<dbReference type="InterPro" id="IPR050177">
    <property type="entry name" value="Lipid_A_modif_metabolic_enz"/>
</dbReference>
<accession>A0ABS5KVD8</accession>
<dbReference type="PANTHER" id="PTHR43245:SF55">
    <property type="entry name" value="NAD(P)-BINDING DOMAIN-CONTAINING PROTEIN"/>
    <property type="match status" value="1"/>
</dbReference>
<dbReference type="RefSeq" id="WP_212012008.1">
    <property type="nucleotide sequence ID" value="NZ_JAAFYZ010000089.1"/>
</dbReference>
<comment type="caution">
    <text evidence="2">The sequence shown here is derived from an EMBL/GenBank/DDBJ whole genome shotgun (WGS) entry which is preliminary data.</text>
</comment>
<organism evidence="2 3">
    <name type="scientific">Catenulispora pinistramenti</name>
    <dbReference type="NCBI Taxonomy" id="2705254"/>
    <lineage>
        <taxon>Bacteria</taxon>
        <taxon>Bacillati</taxon>
        <taxon>Actinomycetota</taxon>
        <taxon>Actinomycetes</taxon>
        <taxon>Catenulisporales</taxon>
        <taxon>Catenulisporaceae</taxon>
        <taxon>Catenulispora</taxon>
    </lineage>
</organism>
<dbReference type="InterPro" id="IPR001509">
    <property type="entry name" value="Epimerase_deHydtase"/>
</dbReference>
<evidence type="ECO:0000313" key="2">
    <source>
        <dbReference type="EMBL" id="MBS2550017.1"/>
    </source>
</evidence>
<dbReference type="CDD" id="cd08946">
    <property type="entry name" value="SDR_e"/>
    <property type="match status" value="1"/>
</dbReference>
<dbReference type="EMBL" id="JAAFYZ010000089">
    <property type="protein sequence ID" value="MBS2550017.1"/>
    <property type="molecule type" value="Genomic_DNA"/>
</dbReference>
<dbReference type="SUPFAM" id="SSF51735">
    <property type="entry name" value="NAD(P)-binding Rossmann-fold domains"/>
    <property type="match status" value="1"/>
</dbReference>
<dbReference type="PANTHER" id="PTHR43245">
    <property type="entry name" value="BIFUNCTIONAL POLYMYXIN RESISTANCE PROTEIN ARNA"/>
    <property type="match status" value="1"/>
</dbReference>
<dbReference type="Pfam" id="PF01370">
    <property type="entry name" value="Epimerase"/>
    <property type="match status" value="1"/>
</dbReference>